<dbReference type="Proteomes" id="UP000013961">
    <property type="component" value="Plasmid 1"/>
</dbReference>
<organism evidence="2 3">
    <name type="scientific">Mycobacteroides abscessus subsp. bolletii 50594</name>
    <dbReference type="NCBI Taxonomy" id="1303024"/>
    <lineage>
        <taxon>Bacteria</taxon>
        <taxon>Bacillati</taxon>
        <taxon>Actinomycetota</taxon>
        <taxon>Actinomycetes</taxon>
        <taxon>Mycobacteriales</taxon>
        <taxon>Mycobacteriaceae</taxon>
        <taxon>Mycobacteroides</taxon>
        <taxon>Mycobacteroides abscessus</taxon>
    </lineage>
</organism>
<sequence>MSPAASASDAALTRSQVENWDFAHLDAAAARWRASAAESDELFEQHRQSVSAPGGTDWQGSAKDAAWERVSADTTVVGRQGEVLVAAADIAVAGVGDLRVAQRAALEAIIEAETDGFRVAEDFRSTDTRRIDVSTMSARYMAAAEHTENMRWHAEQLLATDKLIAQRISAKAAELDSIRFDGETRGGDGSVQFVNNEEEKSPKDEAMERVAEPRSEVAEPGTWPPTGTPVSGGTPGGEHYGPSGLGPPVPGESLPERPKPPAWTPKDVGSGGDATFGTWESRLPSDQLDKWEIDAVREGIASVWPEAERNMSHYFGVSGAPLEQDVGKMLNDLPTFREAVDTRMQDLGARAISQAQASGATGPLTFPVNTDWIGNQIPQSDRNWYLAIGSFDYNLGGEVTVYPPAQPGGQWTYSMDADLNMRDRYNWDVQKATPIAGVPISDNQLGRFHMIGWAKEFTMYGSTGVHSGN</sequence>
<keyword evidence="2" id="KW-0614">Plasmid</keyword>
<evidence type="ECO:0000313" key="3">
    <source>
        <dbReference type="Proteomes" id="UP000013961"/>
    </source>
</evidence>
<evidence type="ECO:0000256" key="1">
    <source>
        <dbReference type="SAM" id="MobiDB-lite"/>
    </source>
</evidence>
<proteinExistence type="predicted"/>
<feature type="compositionally biased region" description="Basic and acidic residues" evidence="1">
    <location>
        <begin position="197"/>
        <end position="217"/>
    </location>
</feature>
<evidence type="ECO:0008006" key="4">
    <source>
        <dbReference type="Google" id="ProtNLM"/>
    </source>
</evidence>
<accession>A0AB33AIX3</accession>
<dbReference type="KEGG" id="mabb:MASS_1p0133"/>
<protein>
    <recommendedName>
        <fullName evidence="4">Transmembrane protein</fullName>
    </recommendedName>
</protein>
<evidence type="ECO:0000313" key="2">
    <source>
        <dbReference type="EMBL" id="AGM31693.1"/>
    </source>
</evidence>
<geneLocation type="plasmid" evidence="2 3">
    <name>1</name>
</geneLocation>
<feature type="region of interest" description="Disordered" evidence="1">
    <location>
        <begin position="180"/>
        <end position="280"/>
    </location>
</feature>
<dbReference type="AlphaFoldDB" id="A0AB33AIX3"/>
<gene>
    <name evidence="2" type="ORF">MASS_1p0133</name>
</gene>
<dbReference type="EMBL" id="CP004375">
    <property type="protein sequence ID" value="AGM31693.1"/>
    <property type="molecule type" value="Genomic_DNA"/>
</dbReference>
<name>A0AB33AIX3_9MYCO</name>
<reference evidence="2 3" key="1">
    <citation type="journal article" date="2013" name="Genome Announc.">
        <title>Complete Genome Sequence of Mycobacterium massiliense Clinical Strain Asan 50594, Belonging to the Type II Genotype.</title>
        <authorList>
            <person name="Kim B.J."/>
            <person name="Kim B.R."/>
            <person name="Hong S.H."/>
            <person name="Seok S.H."/>
            <person name="Kook Y.H."/>
            <person name="Kim B.J."/>
        </authorList>
    </citation>
    <scope>NUCLEOTIDE SEQUENCE [LARGE SCALE GENOMIC DNA]</scope>
    <source>
        <strain evidence="2 3">50594</strain>
    </source>
</reference>